<evidence type="ECO:0000256" key="1">
    <source>
        <dbReference type="SAM" id="MobiDB-lite"/>
    </source>
</evidence>
<keyword evidence="2" id="KW-0732">Signal</keyword>
<gene>
    <name evidence="3" type="ORF">FSP39_009554</name>
</gene>
<accession>A0AA88YBU8</accession>
<feature type="region of interest" description="Disordered" evidence="1">
    <location>
        <begin position="213"/>
        <end position="234"/>
    </location>
</feature>
<protein>
    <submittedName>
        <fullName evidence="3">Uncharacterized protein</fullName>
    </submittedName>
</protein>
<feature type="signal peptide" evidence="2">
    <location>
        <begin position="1"/>
        <end position="21"/>
    </location>
</feature>
<keyword evidence="4" id="KW-1185">Reference proteome</keyword>
<sequence length="291" mass="32823">MHIPPIHGLFLFTISFGYVLAKSVNEIENELDLIKDVEAGSKLFNHNNKFTGGIDSNPYTFDPDTSDDDNSTKGKRYSSFVRIGKKDNEKRLSSFMRIGRSGLEGDWSDDVVPIPSDNKRVSSFVRIGKGNTEYEDPTKRLSSFVRIGKNMANEGVYMDDNAKRFSSFVRIGKNTHDIDDQTYPEKRRISSFVRIGRGPVKRLSSFMRIGRGLTNESAQTDEKSTGDDMSSDSEVSKRGFIRIGKIPSSAFMRIGRKALLAQLMKDRYLRPSRLGQSSFVRIGKRDGNSDF</sequence>
<comment type="caution">
    <text evidence="3">The sequence shown here is derived from an EMBL/GenBank/DDBJ whole genome shotgun (WGS) entry which is preliminary data.</text>
</comment>
<proteinExistence type="predicted"/>
<evidence type="ECO:0000313" key="3">
    <source>
        <dbReference type="EMBL" id="KAK3102199.1"/>
    </source>
</evidence>
<feature type="chain" id="PRO_5041687694" evidence="2">
    <location>
        <begin position="22"/>
        <end position="291"/>
    </location>
</feature>
<feature type="region of interest" description="Disordered" evidence="1">
    <location>
        <begin position="55"/>
        <end position="74"/>
    </location>
</feature>
<name>A0AA88YBU8_PINIB</name>
<dbReference type="AlphaFoldDB" id="A0AA88YBU8"/>
<dbReference type="EMBL" id="VSWD01000005">
    <property type="protein sequence ID" value="KAK3102199.1"/>
    <property type="molecule type" value="Genomic_DNA"/>
</dbReference>
<organism evidence="3 4">
    <name type="scientific">Pinctada imbricata</name>
    <name type="common">Atlantic pearl-oyster</name>
    <name type="synonym">Pinctada martensii</name>
    <dbReference type="NCBI Taxonomy" id="66713"/>
    <lineage>
        <taxon>Eukaryota</taxon>
        <taxon>Metazoa</taxon>
        <taxon>Spiralia</taxon>
        <taxon>Lophotrochozoa</taxon>
        <taxon>Mollusca</taxon>
        <taxon>Bivalvia</taxon>
        <taxon>Autobranchia</taxon>
        <taxon>Pteriomorphia</taxon>
        <taxon>Pterioida</taxon>
        <taxon>Pterioidea</taxon>
        <taxon>Pteriidae</taxon>
        <taxon>Pinctada</taxon>
    </lineage>
</organism>
<evidence type="ECO:0000313" key="4">
    <source>
        <dbReference type="Proteomes" id="UP001186944"/>
    </source>
</evidence>
<evidence type="ECO:0000256" key="2">
    <source>
        <dbReference type="SAM" id="SignalP"/>
    </source>
</evidence>
<dbReference type="Proteomes" id="UP001186944">
    <property type="component" value="Unassembled WGS sequence"/>
</dbReference>
<reference evidence="3" key="1">
    <citation type="submission" date="2019-08" db="EMBL/GenBank/DDBJ databases">
        <title>The improved chromosome-level genome for the pearl oyster Pinctada fucata martensii using PacBio sequencing and Hi-C.</title>
        <authorList>
            <person name="Zheng Z."/>
        </authorList>
    </citation>
    <scope>NUCLEOTIDE SEQUENCE</scope>
    <source>
        <strain evidence="3">ZZ-2019</strain>
        <tissue evidence="3">Adductor muscle</tissue>
    </source>
</reference>